<protein>
    <recommendedName>
        <fullName evidence="4">WW domain binding protein 11</fullName>
    </recommendedName>
</protein>
<evidence type="ECO:0000313" key="2">
    <source>
        <dbReference type="EMBL" id="KAK2890697.1"/>
    </source>
</evidence>
<reference evidence="2" key="1">
    <citation type="submission" date="2023-08" db="EMBL/GenBank/DDBJ databases">
        <title>Chromosome-level Genome Assembly of mud carp (Cirrhinus molitorella).</title>
        <authorList>
            <person name="Liu H."/>
        </authorList>
    </citation>
    <scope>NUCLEOTIDE SEQUENCE</scope>
    <source>
        <strain evidence="2">Prfri</strain>
        <tissue evidence="2">Muscle</tissue>
    </source>
</reference>
<gene>
    <name evidence="2" type="ORF">Q8A67_013340</name>
</gene>
<feature type="region of interest" description="Disordered" evidence="1">
    <location>
        <begin position="27"/>
        <end position="109"/>
    </location>
</feature>
<evidence type="ECO:0000256" key="1">
    <source>
        <dbReference type="SAM" id="MobiDB-lite"/>
    </source>
</evidence>
<evidence type="ECO:0000313" key="3">
    <source>
        <dbReference type="Proteomes" id="UP001187343"/>
    </source>
</evidence>
<feature type="compositionally biased region" description="Low complexity" evidence="1">
    <location>
        <begin position="89"/>
        <end position="100"/>
    </location>
</feature>
<dbReference type="Proteomes" id="UP001187343">
    <property type="component" value="Unassembled WGS sequence"/>
</dbReference>
<sequence>MANEVFNELGVRATEEHSAVVKDAALSAPPSILPRQKPPFSSSSGADSAPQSGPTLAPPLRGPALQMPPPPGTTPNLLAPTIEKRATVAGPSGPSAQAGGDTISAKPQIINPKTEVMRFVPTVLCVRRDRALGADRTGRREDEREPPKPQAHPSQAPAAGPGMKTKDQMYEAFMREMEGLL</sequence>
<feature type="compositionally biased region" description="Pro residues" evidence="1">
    <location>
        <begin position="56"/>
        <end position="73"/>
    </location>
</feature>
<feature type="compositionally biased region" description="Low complexity" evidence="1">
    <location>
        <begin position="38"/>
        <end position="54"/>
    </location>
</feature>
<feature type="compositionally biased region" description="Basic and acidic residues" evidence="1">
    <location>
        <begin position="129"/>
        <end position="147"/>
    </location>
</feature>
<keyword evidence="3" id="KW-1185">Reference proteome</keyword>
<feature type="region of interest" description="Disordered" evidence="1">
    <location>
        <begin position="129"/>
        <end position="181"/>
    </location>
</feature>
<proteinExistence type="predicted"/>
<accession>A0AA88TNB9</accession>
<organism evidence="2 3">
    <name type="scientific">Cirrhinus molitorella</name>
    <name type="common">mud carp</name>
    <dbReference type="NCBI Taxonomy" id="172907"/>
    <lineage>
        <taxon>Eukaryota</taxon>
        <taxon>Metazoa</taxon>
        <taxon>Chordata</taxon>
        <taxon>Craniata</taxon>
        <taxon>Vertebrata</taxon>
        <taxon>Euteleostomi</taxon>
        <taxon>Actinopterygii</taxon>
        <taxon>Neopterygii</taxon>
        <taxon>Teleostei</taxon>
        <taxon>Ostariophysi</taxon>
        <taxon>Cypriniformes</taxon>
        <taxon>Cyprinidae</taxon>
        <taxon>Labeoninae</taxon>
        <taxon>Labeonini</taxon>
        <taxon>Cirrhinus</taxon>
    </lineage>
</organism>
<feature type="compositionally biased region" description="Basic and acidic residues" evidence="1">
    <location>
        <begin position="164"/>
        <end position="181"/>
    </location>
</feature>
<dbReference type="EMBL" id="JAUYZG010000013">
    <property type="protein sequence ID" value="KAK2890697.1"/>
    <property type="molecule type" value="Genomic_DNA"/>
</dbReference>
<dbReference type="AlphaFoldDB" id="A0AA88TNB9"/>
<name>A0AA88TNB9_9TELE</name>
<evidence type="ECO:0008006" key="4">
    <source>
        <dbReference type="Google" id="ProtNLM"/>
    </source>
</evidence>
<comment type="caution">
    <text evidence="2">The sequence shown here is derived from an EMBL/GenBank/DDBJ whole genome shotgun (WGS) entry which is preliminary data.</text>
</comment>